<evidence type="ECO:0000313" key="2">
    <source>
        <dbReference type="Proteomes" id="UP000033722"/>
    </source>
</evidence>
<comment type="caution">
    <text evidence="1">The sequence shown here is derived from an EMBL/GenBank/DDBJ whole genome shotgun (WGS) entry which is preliminary data.</text>
</comment>
<dbReference type="AlphaFoldDB" id="A0A0F3PI17"/>
<sequence>MLLCSVVFHYLSSVYRLKDGLPLRYSAKLLWRSPEKTYDRCDDSVFNLTFREQIRSAMSMTSLARMDQQLLIGMPTALVAAGCYLFDLCTGEEKEAAAVREEASTYFTGISVDWKVNAGLFKA</sequence>
<dbReference type="EMBL" id="LAOD01000042">
    <property type="protein sequence ID" value="KJV79943.1"/>
    <property type="molecule type" value="Genomic_DNA"/>
</dbReference>
<accession>A0A0F3PI17</accession>
<name>A0A0F3PI17_ANAPH</name>
<reference evidence="1 2" key="1">
    <citation type="submission" date="2015-01" db="EMBL/GenBank/DDBJ databases">
        <title>Genome Sequencing of Rickettsiales.</title>
        <authorList>
            <person name="Daugherty S.C."/>
            <person name="Su Q."/>
            <person name="Abolude K."/>
            <person name="Beier-Sexton M."/>
            <person name="Carlyon J.A."/>
            <person name="Carter R."/>
            <person name="Day N.P."/>
            <person name="Dumler S.J."/>
            <person name="Dyachenko V."/>
            <person name="Godinez A."/>
            <person name="Kurtti T.J."/>
            <person name="Lichay M."/>
            <person name="Mullins K.E."/>
            <person name="Ott S."/>
            <person name="Pappas-Brown V."/>
            <person name="Paris D.H."/>
            <person name="Patel P."/>
            <person name="Richards A.L."/>
            <person name="Sadzewicz L."/>
            <person name="Sears K."/>
            <person name="Seidman D."/>
            <person name="Sengamalay N."/>
            <person name="Stenos J."/>
            <person name="Tallon L.J."/>
            <person name="Vincent G."/>
            <person name="Fraser C.M."/>
            <person name="Munderloh U."/>
            <person name="Dunning-Hotopp J.C."/>
        </authorList>
    </citation>
    <scope>NUCLEOTIDE SEQUENCE [LARGE SCALE GENOMIC DNA]</scope>
    <source>
        <strain evidence="1 2">CRT53-1</strain>
    </source>
</reference>
<organism evidence="1 2">
    <name type="scientific">Anaplasma phagocytophilum str. CRT53-1</name>
    <dbReference type="NCBI Taxonomy" id="1359157"/>
    <lineage>
        <taxon>Bacteria</taxon>
        <taxon>Pseudomonadati</taxon>
        <taxon>Pseudomonadota</taxon>
        <taxon>Alphaproteobacteria</taxon>
        <taxon>Rickettsiales</taxon>
        <taxon>Anaplasmataceae</taxon>
        <taxon>Anaplasma</taxon>
        <taxon>phagocytophilum group</taxon>
    </lineage>
</organism>
<gene>
    <name evidence="1" type="ORF">APHCRT_1630</name>
</gene>
<dbReference type="Proteomes" id="UP000033722">
    <property type="component" value="Unassembled WGS sequence"/>
</dbReference>
<evidence type="ECO:0000313" key="1">
    <source>
        <dbReference type="EMBL" id="KJV79943.1"/>
    </source>
</evidence>
<proteinExistence type="predicted"/>
<dbReference type="PATRIC" id="fig|1359157.3.peg.1563"/>
<protein>
    <submittedName>
        <fullName evidence="1">Uncharacterized protein</fullName>
    </submittedName>
</protein>